<accession>A0AAN9P2M5</accession>
<feature type="region of interest" description="Disordered" evidence="13">
    <location>
        <begin position="1"/>
        <end position="20"/>
    </location>
</feature>
<dbReference type="InterPro" id="IPR013083">
    <property type="entry name" value="Znf_RING/FYVE/PHD"/>
</dbReference>
<evidence type="ECO:0000259" key="15">
    <source>
        <dbReference type="PROSITE" id="PS50089"/>
    </source>
</evidence>
<keyword evidence="17" id="KW-1185">Reference proteome</keyword>
<comment type="subcellular location">
    <subcellularLocation>
        <location evidence="2">Membrane</location>
        <topology evidence="2">Single-pass membrane protein</topology>
    </subcellularLocation>
</comment>
<evidence type="ECO:0000256" key="5">
    <source>
        <dbReference type="ARBA" id="ARBA00022692"/>
    </source>
</evidence>
<feature type="compositionally biased region" description="Low complexity" evidence="13">
    <location>
        <begin position="160"/>
        <end position="176"/>
    </location>
</feature>
<evidence type="ECO:0000256" key="2">
    <source>
        <dbReference type="ARBA" id="ARBA00004167"/>
    </source>
</evidence>
<dbReference type="PANTHER" id="PTHR46905">
    <property type="entry name" value="RING-H2 FINGER PROTEIN ATL78"/>
    <property type="match status" value="1"/>
</dbReference>
<feature type="transmembrane region" description="Helical" evidence="14">
    <location>
        <begin position="25"/>
        <end position="46"/>
    </location>
</feature>
<dbReference type="Pfam" id="PF13639">
    <property type="entry name" value="zf-RING_2"/>
    <property type="match status" value="1"/>
</dbReference>
<dbReference type="InterPro" id="IPR001841">
    <property type="entry name" value="Znf_RING"/>
</dbReference>
<reference evidence="16 17" key="1">
    <citation type="submission" date="2024-01" db="EMBL/GenBank/DDBJ databases">
        <title>The genomes of 5 underutilized Papilionoideae crops provide insights into root nodulation and disease resistanc.</title>
        <authorList>
            <person name="Yuan L."/>
        </authorList>
    </citation>
    <scope>NUCLEOTIDE SEQUENCE [LARGE SCALE GENOMIC DNA]</scope>
    <source>
        <strain evidence="16">ZHUSHIDOU_FW_LH</strain>
        <tissue evidence="16">Leaf</tissue>
    </source>
</reference>
<proteinExistence type="inferred from homology"/>
<evidence type="ECO:0000256" key="12">
    <source>
        <dbReference type="PROSITE-ProRule" id="PRU00175"/>
    </source>
</evidence>
<gene>
    <name evidence="16" type="ORF">RIF29_13015</name>
</gene>
<protein>
    <recommendedName>
        <fullName evidence="3">RING-type E3 ubiquitin transferase</fullName>
        <ecNumber evidence="3">2.3.2.27</ecNumber>
    </recommendedName>
</protein>
<dbReference type="EC" id="2.3.2.27" evidence="3"/>
<keyword evidence="8" id="KW-0862">Zinc</keyword>
<dbReference type="GO" id="GO:0008270">
    <property type="term" value="F:zinc ion binding"/>
    <property type="evidence" value="ECO:0007669"/>
    <property type="project" value="UniProtKB-KW"/>
</dbReference>
<feature type="domain" description="RING-type" evidence="15">
    <location>
        <begin position="100"/>
        <end position="142"/>
    </location>
</feature>
<evidence type="ECO:0000256" key="3">
    <source>
        <dbReference type="ARBA" id="ARBA00012483"/>
    </source>
</evidence>
<dbReference type="GO" id="GO:0016020">
    <property type="term" value="C:membrane"/>
    <property type="evidence" value="ECO:0007669"/>
    <property type="project" value="UniProtKB-SubCell"/>
</dbReference>
<dbReference type="SMART" id="SM00184">
    <property type="entry name" value="RING"/>
    <property type="match status" value="1"/>
</dbReference>
<dbReference type="EMBL" id="JAYWIO010000002">
    <property type="protein sequence ID" value="KAK7283474.1"/>
    <property type="molecule type" value="Genomic_DNA"/>
</dbReference>
<dbReference type="CDD" id="cd16461">
    <property type="entry name" value="RING-H2_EL5-like"/>
    <property type="match status" value="1"/>
</dbReference>
<evidence type="ECO:0000313" key="17">
    <source>
        <dbReference type="Proteomes" id="UP001372338"/>
    </source>
</evidence>
<dbReference type="PANTHER" id="PTHR46905:SF7">
    <property type="entry name" value="RING-H2 FINGER PROTEIN ATL78"/>
    <property type="match status" value="1"/>
</dbReference>
<keyword evidence="6" id="KW-0479">Metal-binding</keyword>
<keyword evidence="12" id="KW-0863">Zinc-finger</keyword>
<dbReference type="PROSITE" id="PS50089">
    <property type="entry name" value="ZF_RING_2"/>
    <property type="match status" value="1"/>
</dbReference>
<dbReference type="GO" id="GO:0016567">
    <property type="term" value="P:protein ubiquitination"/>
    <property type="evidence" value="ECO:0007669"/>
    <property type="project" value="InterPro"/>
</dbReference>
<dbReference type="Proteomes" id="UP001372338">
    <property type="component" value="Unassembled WGS sequence"/>
</dbReference>
<evidence type="ECO:0000256" key="11">
    <source>
        <dbReference type="ARBA" id="ARBA00024209"/>
    </source>
</evidence>
<evidence type="ECO:0000313" key="16">
    <source>
        <dbReference type="EMBL" id="KAK7283474.1"/>
    </source>
</evidence>
<evidence type="ECO:0000256" key="9">
    <source>
        <dbReference type="ARBA" id="ARBA00022989"/>
    </source>
</evidence>
<comment type="similarity">
    <text evidence="11">Belongs to the RING-type zinc finger family. ATL subfamily.</text>
</comment>
<keyword evidence="5 14" id="KW-0812">Transmembrane</keyword>
<evidence type="ECO:0000256" key="1">
    <source>
        <dbReference type="ARBA" id="ARBA00000900"/>
    </source>
</evidence>
<keyword evidence="9 14" id="KW-1133">Transmembrane helix</keyword>
<evidence type="ECO:0000256" key="10">
    <source>
        <dbReference type="ARBA" id="ARBA00023136"/>
    </source>
</evidence>
<feature type="compositionally biased region" description="Basic and acidic residues" evidence="13">
    <location>
        <begin position="181"/>
        <end position="195"/>
    </location>
</feature>
<evidence type="ECO:0000256" key="6">
    <source>
        <dbReference type="ARBA" id="ARBA00022723"/>
    </source>
</evidence>
<keyword evidence="4" id="KW-0808">Transferase</keyword>
<feature type="compositionally biased region" description="Low complexity" evidence="13">
    <location>
        <begin position="10"/>
        <end position="20"/>
    </location>
</feature>
<dbReference type="InterPro" id="IPR044602">
    <property type="entry name" value="ATL10/ATL72-79-like"/>
</dbReference>
<keyword evidence="7" id="KW-0833">Ubl conjugation pathway</keyword>
<feature type="region of interest" description="Disordered" evidence="13">
    <location>
        <begin position="160"/>
        <end position="195"/>
    </location>
</feature>
<evidence type="ECO:0000256" key="13">
    <source>
        <dbReference type="SAM" id="MobiDB-lite"/>
    </source>
</evidence>
<name>A0AAN9P2M5_CROPI</name>
<keyword evidence="10 14" id="KW-0472">Membrane</keyword>
<sequence>MTRPFRFLSDESNSSSYSSPVDSDFVVILAALLCALICVLGLVAVARCSCLRSLRLYSSPDTPQPPPIDPAANKGLKKKVLRSLPKLTATEESAVKFSDCAICLSEFAAGEEIRVLPQCGHGFHVSCIDAWLRSHSSCPSCRQILVASRCQKCGGFAASSTTSTSTSSPADAASSAPELAPKVREMEKGANRFLP</sequence>
<dbReference type="AlphaFoldDB" id="A0AAN9P2M5"/>
<dbReference type="GO" id="GO:0061630">
    <property type="term" value="F:ubiquitin protein ligase activity"/>
    <property type="evidence" value="ECO:0007669"/>
    <property type="project" value="UniProtKB-EC"/>
</dbReference>
<comment type="caution">
    <text evidence="16">The sequence shown here is derived from an EMBL/GenBank/DDBJ whole genome shotgun (WGS) entry which is preliminary data.</text>
</comment>
<organism evidence="16 17">
    <name type="scientific">Crotalaria pallida</name>
    <name type="common">Smooth rattlebox</name>
    <name type="synonym">Crotalaria striata</name>
    <dbReference type="NCBI Taxonomy" id="3830"/>
    <lineage>
        <taxon>Eukaryota</taxon>
        <taxon>Viridiplantae</taxon>
        <taxon>Streptophyta</taxon>
        <taxon>Embryophyta</taxon>
        <taxon>Tracheophyta</taxon>
        <taxon>Spermatophyta</taxon>
        <taxon>Magnoliopsida</taxon>
        <taxon>eudicotyledons</taxon>
        <taxon>Gunneridae</taxon>
        <taxon>Pentapetalae</taxon>
        <taxon>rosids</taxon>
        <taxon>fabids</taxon>
        <taxon>Fabales</taxon>
        <taxon>Fabaceae</taxon>
        <taxon>Papilionoideae</taxon>
        <taxon>50 kb inversion clade</taxon>
        <taxon>genistoids sensu lato</taxon>
        <taxon>core genistoids</taxon>
        <taxon>Crotalarieae</taxon>
        <taxon>Crotalaria</taxon>
    </lineage>
</organism>
<evidence type="ECO:0000256" key="8">
    <source>
        <dbReference type="ARBA" id="ARBA00022833"/>
    </source>
</evidence>
<evidence type="ECO:0000256" key="14">
    <source>
        <dbReference type="SAM" id="Phobius"/>
    </source>
</evidence>
<evidence type="ECO:0000256" key="7">
    <source>
        <dbReference type="ARBA" id="ARBA00022786"/>
    </source>
</evidence>
<dbReference type="Gene3D" id="3.30.40.10">
    <property type="entry name" value="Zinc/RING finger domain, C3HC4 (zinc finger)"/>
    <property type="match status" value="1"/>
</dbReference>
<evidence type="ECO:0000256" key="4">
    <source>
        <dbReference type="ARBA" id="ARBA00022679"/>
    </source>
</evidence>
<comment type="catalytic activity">
    <reaction evidence="1">
        <text>S-ubiquitinyl-[E2 ubiquitin-conjugating enzyme]-L-cysteine + [acceptor protein]-L-lysine = [E2 ubiquitin-conjugating enzyme]-L-cysteine + N(6)-ubiquitinyl-[acceptor protein]-L-lysine.</text>
        <dbReference type="EC" id="2.3.2.27"/>
    </reaction>
</comment>
<dbReference type="SUPFAM" id="SSF57850">
    <property type="entry name" value="RING/U-box"/>
    <property type="match status" value="1"/>
</dbReference>